<feature type="transmembrane region" description="Helical" evidence="1">
    <location>
        <begin position="63"/>
        <end position="83"/>
    </location>
</feature>
<dbReference type="RefSeq" id="WP_015325135.1">
    <property type="nucleotide sequence ID" value="NC_019977.1"/>
</dbReference>
<sequence length="108" mass="12123">MPHDVEKSSLVYGVDLYRFVKDIKFVLLFYVTGDLMTMIYVIGSGLAQEGNPIVSAFSSMNGLYSIVLFKVFFTIALLGNYTYIIHSTAGKKQGQTFAWNALRHTTLQ</sequence>
<dbReference type="GeneID" id="14406299"/>
<accession>L0KZ52</accession>
<dbReference type="KEGG" id="mhz:Metho_1786"/>
<keyword evidence="3" id="KW-1185">Reference proteome</keyword>
<reference evidence="3" key="1">
    <citation type="submission" date="2012-02" db="EMBL/GenBank/DDBJ databases">
        <title>Complete sequence of chromosome of Methanomethylovorans hollandica DSM 15978.</title>
        <authorList>
            <person name="Lucas S."/>
            <person name="Copeland A."/>
            <person name="Lapidus A."/>
            <person name="Glavina del Rio T."/>
            <person name="Dalin E."/>
            <person name="Tice H."/>
            <person name="Bruce D."/>
            <person name="Goodwin L."/>
            <person name="Pitluck S."/>
            <person name="Peters L."/>
            <person name="Mikhailova N."/>
            <person name="Held B."/>
            <person name="Kyrpides N."/>
            <person name="Mavromatis K."/>
            <person name="Ivanova N."/>
            <person name="Brettin T."/>
            <person name="Detter J.C."/>
            <person name="Han C."/>
            <person name="Larimer F."/>
            <person name="Land M."/>
            <person name="Hauser L."/>
            <person name="Markowitz V."/>
            <person name="Cheng J.-F."/>
            <person name="Hugenholtz P."/>
            <person name="Woyke T."/>
            <person name="Wu D."/>
            <person name="Spring S."/>
            <person name="Schroeder M."/>
            <person name="Brambilla E."/>
            <person name="Klenk H.-P."/>
            <person name="Eisen J.A."/>
        </authorList>
    </citation>
    <scope>NUCLEOTIDE SEQUENCE [LARGE SCALE GENOMIC DNA]</scope>
    <source>
        <strain evidence="3">DSM 15978 / NBRC 107637 / DMS1</strain>
    </source>
</reference>
<dbReference type="STRING" id="867904.Metho_1786"/>
<dbReference type="Proteomes" id="UP000010866">
    <property type="component" value="Chromosome"/>
</dbReference>
<name>L0KZ52_METHD</name>
<evidence type="ECO:0008006" key="4">
    <source>
        <dbReference type="Google" id="ProtNLM"/>
    </source>
</evidence>
<proteinExistence type="predicted"/>
<evidence type="ECO:0000313" key="3">
    <source>
        <dbReference type="Proteomes" id="UP000010866"/>
    </source>
</evidence>
<keyword evidence="1" id="KW-0472">Membrane</keyword>
<keyword evidence="1" id="KW-0812">Transmembrane</keyword>
<gene>
    <name evidence="2" type="ordered locus">Metho_1786</name>
</gene>
<feature type="transmembrane region" description="Helical" evidence="1">
    <location>
        <begin position="25"/>
        <end position="43"/>
    </location>
</feature>
<dbReference type="EMBL" id="CP003362">
    <property type="protein sequence ID" value="AGB49970.1"/>
    <property type="molecule type" value="Genomic_DNA"/>
</dbReference>
<organism evidence="2 3">
    <name type="scientific">Methanomethylovorans hollandica (strain DSM 15978 / NBRC 107637 / DMS1)</name>
    <dbReference type="NCBI Taxonomy" id="867904"/>
    <lineage>
        <taxon>Archaea</taxon>
        <taxon>Methanobacteriati</taxon>
        <taxon>Methanobacteriota</taxon>
        <taxon>Stenosarchaea group</taxon>
        <taxon>Methanomicrobia</taxon>
        <taxon>Methanosarcinales</taxon>
        <taxon>Methanosarcinaceae</taxon>
        <taxon>Methanomethylovorans</taxon>
    </lineage>
</organism>
<protein>
    <recommendedName>
        <fullName evidence="4">DUF5658 domain-containing protein</fullName>
    </recommendedName>
</protein>
<dbReference type="AlphaFoldDB" id="L0KZ52"/>
<evidence type="ECO:0000256" key="1">
    <source>
        <dbReference type="SAM" id="Phobius"/>
    </source>
</evidence>
<keyword evidence="1" id="KW-1133">Transmembrane helix</keyword>
<evidence type="ECO:0000313" key="2">
    <source>
        <dbReference type="EMBL" id="AGB49970.1"/>
    </source>
</evidence>
<dbReference type="HOGENOM" id="CLU_2191034_0_0_2"/>